<keyword evidence="4" id="KW-1185">Reference proteome</keyword>
<evidence type="ECO:0000256" key="2">
    <source>
        <dbReference type="SAM" id="MobiDB-lite"/>
    </source>
</evidence>
<name>A0AAW0BJA9_9AGAR</name>
<feature type="coiled-coil region" evidence="1">
    <location>
        <begin position="90"/>
        <end position="122"/>
    </location>
</feature>
<evidence type="ECO:0000313" key="3">
    <source>
        <dbReference type="EMBL" id="KAK7026498.1"/>
    </source>
</evidence>
<evidence type="ECO:0000313" key="4">
    <source>
        <dbReference type="Proteomes" id="UP001383192"/>
    </source>
</evidence>
<organism evidence="3 4">
    <name type="scientific">Paramarasmius palmivorus</name>
    <dbReference type="NCBI Taxonomy" id="297713"/>
    <lineage>
        <taxon>Eukaryota</taxon>
        <taxon>Fungi</taxon>
        <taxon>Dikarya</taxon>
        <taxon>Basidiomycota</taxon>
        <taxon>Agaricomycotina</taxon>
        <taxon>Agaricomycetes</taxon>
        <taxon>Agaricomycetidae</taxon>
        <taxon>Agaricales</taxon>
        <taxon>Marasmiineae</taxon>
        <taxon>Marasmiaceae</taxon>
        <taxon>Paramarasmius</taxon>
    </lineage>
</organism>
<sequence length="244" mass="27731">MESFAGLQNLEPRSGSGGNPQSSPSVNNNVVDKLNNTEDPPDQRPLSRAEDNEPELTPDNIKLTVTVAEQQTLIRCLFTTLQMMKTQMYLIKAEKEMMETENKALVEENTHLEQLVQRMARQANKVACASYRSRHLEETRRRARERMRRKRGTPSMRFRHAGKANLQPPKYRHKESQQDAAETFRPASSPEHNPGQLKPSQNVGHSTPPLVLKFRATTGSSYTSSTPVLHSSSTQNRVFIHYNH</sequence>
<gene>
    <name evidence="3" type="ORF">VNI00_015578</name>
</gene>
<accession>A0AAW0BJA9</accession>
<evidence type="ECO:0000256" key="1">
    <source>
        <dbReference type="SAM" id="Coils"/>
    </source>
</evidence>
<feature type="compositionally biased region" description="Basic residues" evidence="2">
    <location>
        <begin position="141"/>
        <end position="162"/>
    </location>
</feature>
<dbReference type="Proteomes" id="UP001383192">
    <property type="component" value="Unassembled WGS sequence"/>
</dbReference>
<proteinExistence type="predicted"/>
<feature type="region of interest" description="Disordered" evidence="2">
    <location>
        <begin position="1"/>
        <end position="58"/>
    </location>
</feature>
<protein>
    <submittedName>
        <fullName evidence="3">Uncharacterized protein</fullName>
    </submittedName>
</protein>
<comment type="caution">
    <text evidence="3">The sequence shown here is derived from an EMBL/GenBank/DDBJ whole genome shotgun (WGS) entry which is preliminary data.</text>
</comment>
<dbReference type="EMBL" id="JAYKXP010000103">
    <property type="protein sequence ID" value="KAK7026498.1"/>
    <property type="molecule type" value="Genomic_DNA"/>
</dbReference>
<feature type="compositionally biased region" description="Low complexity" evidence="2">
    <location>
        <begin position="19"/>
        <end position="31"/>
    </location>
</feature>
<feature type="region of interest" description="Disordered" evidence="2">
    <location>
        <begin position="135"/>
        <end position="208"/>
    </location>
</feature>
<feature type="compositionally biased region" description="Basic and acidic residues" evidence="2">
    <location>
        <begin position="41"/>
        <end position="51"/>
    </location>
</feature>
<keyword evidence="1" id="KW-0175">Coiled coil</keyword>
<reference evidence="3 4" key="1">
    <citation type="submission" date="2024-01" db="EMBL/GenBank/DDBJ databases">
        <title>A draft genome for a cacao thread blight-causing isolate of Paramarasmius palmivorus.</title>
        <authorList>
            <person name="Baruah I.K."/>
            <person name="Bukari Y."/>
            <person name="Amoako-Attah I."/>
            <person name="Meinhardt L.W."/>
            <person name="Bailey B.A."/>
            <person name="Cohen S.P."/>
        </authorList>
    </citation>
    <scope>NUCLEOTIDE SEQUENCE [LARGE SCALE GENOMIC DNA]</scope>
    <source>
        <strain evidence="3 4">GH-12</strain>
    </source>
</reference>
<dbReference type="AlphaFoldDB" id="A0AAW0BJA9"/>